<dbReference type="EMBL" id="JAEFBJ010000012">
    <property type="protein sequence ID" value="KAG7547946.1"/>
    <property type="molecule type" value="Genomic_DNA"/>
</dbReference>
<gene>
    <name evidence="1" type="ORF">ISN44_As12g031510</name>
</gene>
<keyword evidence="2" id="KW-1185">Reference proteome</keyword>
<dbReference type="Proteomes" id="UP000694251">
    <property type="component" value="Chromosome 12"/>
</dbReference>
<proteinExistence type="predicted"/>
<organism evidence="1 2">
    <name type="scientific">Arabidopsis suecica</name>
    <name type="common">Swedish thale-cress</name>
    <name type="synonym">Cardaminopsis suecica</name>
    <dbReference type="NCBI Taxonomy" id="45249"/>
    <lineage>
        <taxon>Eukaryota</taxon>
        <taxon>Viridiplantae</taxon>
        <taxon>Streptophyta</taxon>
        <taxon>Embryophyta</taxon>
        <taxon>Tracheophyta</taxon>
        <taxon>Spermatophyta</taxon>
        <taxon>Magnoliopsida</taxon>
        <taxon>eudicotyledons</taxon>
        <taxon>Gunneridae</taxon>
        <taxon>Pentapetalae</taxon>
        <taxon>rosids</taxon>
        <taxon>malvids</taxon>
        <taxon>Brassicales</taxon>
        <taxon>Brassicaceae</taxon>
        <taxon>Camelineae</taxon>
        <taxon>Arabidopsis</taxon>
    </lineage>
</organism>
<name>A0A8T1YP59_ARASU</name>
<reference evidence="1 2" key="1">
    <citation type="submission" date="2020-12" db="EMBL/GenBank/DDBJ databases">
        <title>Concerted genomic and epigenomic changes stabilize Arabidopsis allopolyploids.</title>
        <authorList>
            <person name="Chen Z."/>
        </authorList>
    </citation>
    <scope>NUCLEOTIDE SEQUENCE [LARGE SCALE GENOMIC DNA]</scope>
    <source>
        <strain evidence="1">As9502</strain>
        <tissue evidence="1">Leaf</tissue>
    </source>
</reference>
<protein>
    <submittedName>
        <fullName evidence="1">Uncharacterized protein</fullName>
    </submittedName>
</protein>
<dbReference type="AlphaFoldDB" id="A0A8T1YP59"/>
<accession>A0A8T1YP59</accession>
<evidence type="ECO:0000313" key="2">
    <source>
        <dbReference type="Proteomes" id="UP000694251"/>
    </source>
</evidence>
<evidence type="ECO:0000313" key="1">
    <source>
        <dbReference type="EMBL" id="KAG7547946.1"/>
    </source>
</evidence>
<sequence>MQRTSEEYNSQEQHDKQKRKFPSLKYKSLVFQNDIPLTGRLGLTCSSPYFKVSYTKLITKLSEIIQAVDMSWTYQIRTKLCQVSFCLSFSYSRFYSLRNLVNIENQKLTLGKDNEKSYARNVLFSHVPPCLKSERITCKQEESFFMSRKHEYFCVHVVKKTREEWKN</sequence>
<comment type="caution">
    <text evidence="1">The sequence shown here is derived from an EMBL/GenBank/DDBJ whole genome shotgun (WGS) entry which is preliminary data.</text>
</comment>